<dbReference type="EMBL" id="JANLCJ010000330">
    <property type="protein sequence ID" value="MCS5736994.1"/>
    <property type="molecule type" value="Genomic_DNA"/>
</dbReference>
<dbReference type="SUPFAM" id="SSF52374">
    <property type="entry name" value="Nucleotidylyl transferase"/>
    <property type="match status" value="1"/>
</dbReference>
<sequence>MKDNVGIFLGRFQPFHKGHEITIRRMLEMHDHVKIIIGSADKHGTARNPFHAQIRANIIDR</sequence>
<keyword evidence="2 4" id="KW-0548">Nucleotidyltransferase</keyword>
<protein>
    <submittedName>
        <fullName evidence="4">Adenylyltransferase/cytidyltransferase family protein</fullName>
    </submittedName>
</protein>
<feature type="domain" description="Cytidyltransferase-like" evidence="3">
    <location>
        <begin position="7"/>
        <end position="59"/>
    </location>
</feature>
<dbReference type="InterPro" id="IPR014729">
    <property type="entry name" value="Rossmann-like_a/b/a_fold"/>
</dbReference>
<proteinExistence type="predicted"/>
<organism evidence="4 5">
    <name type="scientific">Herbiconiux daphne</name>
    <dbReference type="NCBI Taxonomy" id="2970914"/>
    <lineage>
        <taxon>Bacteria</taxon>
        <taxon>Bacillati</taxon>
        <taxon>Actinomycetota</taxon>
        <taxon>Actinomycetes</taxon>
        <taxon>Micrococcales</taxon>
        <taxon>Microbacteriaceae</taxon>
        <taxon>Herbiconiux</taxon>
    </lineage>
</organism>
<evidence type="ECO:0000313" key="4">
    <source>
        <dbReference type="EMBL" id="MCS5736994.1"/>
    </source>
</evidence>
<dbReference type="Gene3D" id="3.40.50.620">
    <property type="entry name" value="HUPs"/>
    <property type="match status" value="1"/>
</dbReference>
<evidence type="ECO:0000256" key="2">
    <source>
        <dbReference type="ARBA" id="ARBA00022695"/>
    </source>
</evidence>
<dbReference type="Proteomes" id="UP001165586">
    <property type="component" value="Unassembled WGS sequence"/>
</dbReference>
<dbReference type="NCBIfam" id="TIGR00125">
    <property type="entry name" value="cyt_tran_rel"/>
    <property type="match status" value="1"/>
</dbReference>
<name>A0ABT2HAM6_9MICO</name>
<evidence type="ECO:0000259" key="3">
    <source>
        <dbReference type="Pfam" id="PF01467"/>
    </source>
</evidence>
<comment type="caution">
    <text evidence="4">The sequence shown here is derived from an EMBL/GenBank/DDBJ whole genome shotgun (WGS) entry which is preliminary data.</text>
</comment>
<dbReference type="GO" id="GO:0016779">
    <property type="term" value="F:nucleotidyltransferase activity"/>
    <property type="evidence" value="ECO:0007669"/>
    <property type="project" value="UniProtKB-KW"/>
</dbReference>
<evidence type="ECO:0000313" key="5">
    <source>
        <dbReference type="Proteomes" id="UP001165586"/>
    </source>
</evidence>
<dbReference type="PANTHER" id="PTHR21342:SF0">
    <property type="entry name" value="BIFUNCTIONAL NMN ADENYLYLTRANSFERASE_NUDIX HYDROLASE"/>
    <property type="match status" value="1"/>
</dbReference>
<dbReference type="PANTHER" id="PTHR21342">
    <property type="entry name" value="PHOSPHOPANTETHEINE ADENYLYLTRANSFERASE"/>
    <property type="match status" value="1"/>
</dbReference>
<accession>A0ABT2HAM6</accession>
<keyword evidence="5" id="KW-1185">Reference proteome</keyword>
<evidence type="ECO:0000256" key="1">
    <source>
        <dbReference type="ARBA" id="ARBA00022679"/>
    </source>
</evidence>
<gene>
    <name evidence="4" type="ORF">N1032_25030</name>
</gene>
<reference evidence="4" key="1">
    <citation type="submission" date="2022-08" db="EMBL/GenBank/DDBJ databases">
        <authorList>
            <person name="Deng Y."/>
            <person name="Han X.-F."/>
            <person name="Zhang Y.-Q."/>
        </authorList>
    </citation>
    <scope>NUCLEOTIDE SEQUENCE</scope>
    <source>
        <strain evidence="4">CPCC 203386</strain>
    </source>
</reference>
<dbReference type="Pfam" id="PF01467">
    <property type="entry name" value="CTP_transf_like"/>
    <property type="match status" value="1"/>
</dbReference>
<keyword evidence="1" id="KW-0808">Transferase</keyword>
<dbReference type="RefSeq" id="WP_259543266.1">
    <property type="nucleotide sequence ID" value="NZ_JANLCJ010000330.1"/>
</dbReference>
<dbReference type="InterPro" id="IPR004821">
    <property type="entry name" value="Cyt_trans-like"/>
</dbReference>